<dbReference type="AlphaFoldDB" id="A0A9K3EKB4"/>
<name>A0A9K3EKB4_HELAN</name>
<proteinExistence type="predicted"/>
<dbReference type="Proteomes" id="UP000215914">
    <property type="component" value="Unassembled WGS sequence"/>
</dbReference>
<reference evidence="3" key="2">
    <citation type="submission" date="2020-06" db="EMBL/GenBank/DDBJ databases">
        <title>Helianthus annuus Genome sequencing and assembly Release 2.</title>
        <authorList>
            <person name="Gouzy J."/>
            <person name="Langlade N."/>
            <person name="Munos S."/>
        </authorList>
    </citation>
    <scope>NUCLEOTIDE SEQUENCE</scope>
    <source>
        <tissue evidence="3">Leaves</tissue>
    </source>
</reference>
<keyword evidence="4" id="KW-1185">Reference proteome</keyword>
<comment type="caution">
    <text evidence="3">The sequence shown here is derived from an EMBL/GenBank/DDBJ whole genome shotgun (WGS) entry which is preliminary data.</text>
</comment>
<evidence type="ECO:0000256" key="1">
    <source>
        <dbReference type="SAM" id="MobiDB-lite"/>
    </source>
</evidence>
<gene>
    <name evidence="3" type="ORF">HanXRQr2_Chr13g0600251</name>
</gene>
<reference evidence="3" key="1">
    <citation type="journal article" date="2017" name="Nature">
        <title>The sunflower genome provides insights into oil metabolism, flowering and Asterid evolution.</title>
        <authorList>
            <person name="Badouin H."/>
            <person name="Gouzy J."/>
            <person name="Grassa C.J."/>
            <person name="Murat F."/>
            <person name="Staton S.E."/>
            <person name="Cottret L."/>
            <person name="Lelandais-Briere C."/>
            <person name="Owens G.L."/>
            <person name="Carrere S."/>
            <person name="Mayjonade B."/>
            <person name="Legrand L."/>
            <person name="Gill N."/>
            <person name="Kane N.C."/>
            <person name="Bowers J.E."/>
            <person name="Hubner S."/>
            <person name="Bellec A."/>
            <person name="Berard A."/>
            <person name="Berges H."/>
            <person name="Blanchet N."/>
            <person name="Boniface M.C."/>
            <person name="Brunel D."/>
            <person name="Catrice O."/>
            <person name="Chaidir N."/>
            <person name="Claudel C."/>
            <person name="Donnadieu C."/>
            <person name="Faraut T."/>
            <person name="Fievet G."/>
            <person name="Helmstetter N."/>
            <person name="King M."/>
            <person name="Knapp S.J."/>
            <person name="Lai Z."/>
            <person name="Le Paslier M.C."/>
            <person name="Lippi Y."/>
            <person name="Lorenzon L."/>
            <person name="Mandel J.R."/>
            <person name="Marage G."/>
            <person name="Marchand G."/>
            <person name="Marquand E."/>
            <person name="Bret-Mestries E."/>
            <person name="Morien E."/>
            <person name="Nambeesan S."/>
            <person name="Nguyen T."/>
            <person name="Pegot-Espagnet P."/>
            <person name="Pouilly N."/>
            <person name="Raftis F."/>
            <person name="Sallet E."/>
            <person name="Schiex T."/>
            <person name="Thomas J."/>
            <person name="Vandecasteele C."/>
            <person name="Vares D."/>
            <person name="Vear F."/>
            <person name="Vautrin S."/>
            <person name="Crespi M."/>
            <person name="Mangin B."/>
            <person name="Burke J.M."/>
            <person name="Salse J."/>
            <person name="Munos S."/>
            <person name="Vincourt P."/>
            <person name="Rieseberg L.H."/>
            <person name="Langlade N.B."/>
        </authorList>
    </citation>
    <scope>NUCLEOTIDE SEQUENCE</scope>
    <source>
        <tissue evidence="3">Leaves</tissue>
    </source>
</reference>
<dbReference type="InterPro" id="IPR007321">
    <property type="entry name" value="Transposase_28"/>
</dbReference>
<accession>A0A9K3EKB4</accession>
<organism evidence="3 4">
    <name type="scientific">Helianthus annuus</name>
    <name type="common">Common sunflower</name>
    <dbReference type="NCBI Taxonomy" id="4232"/>
    <lineage>
        <taxon>Eukaryota</taxon>
        <taxon>Viridiplantae</taxon>
        <taxon>Streptophyta</taxon>
        <taxon>Embryophyta</taxon>
        <taxon>Tracheophyta</taxon>
        <taxon>Spermatophyta</taxon>
        <taxon>Magnoliopsida</taxon>
        <taxon>eudicotyledons</taxon>
        <taxon>Gunneridae</taxon>
        <taxon>Pentapetalae</taxon>
        <taxon>asterids</taxon>
        <taxon>campanulids</taxon>
        <taxon>Asterales</taxon>
        <taxon>Asteraceae</taxon>
        <taxon>Asteroideae</taxon>
        <taxon>Heliantheae alliance</taxon>
        <taxon>Heliantheae</taxon>
        <taxon>Helianthus</taxon>
    </lineage>
</organism>
<dbReference type="EMBL" id="MNCJ02000328">
    <property type="protein sequence ID" value="KAF5774426.1"/>
    <property type="molecule type" value="Genomic_DNA"/>
</dbReference>
<dbReference type="Gramene" id="mRNA:HanXRQr2_Chr13g0600251">
    <property type="protein sequence ID" value="CDS:HanXRQr2_Chr13g0600251.1"/>
    <property type="gene ID" value="HanXRQr2_Chr13g0600251"/>
</dbReference>
<feature type="domain" description="Transposase (putative) gypsy type" evidence="2">
    <location>
        <begin position="73"/>
        <end position="136"/>
    </location>
</feature>
<dbReference type="Pfam" id="PF04195">
    <property type="entry name" value="Transposase_28"/>
    <property type="match status" value="1"/>
</dbReference>
<evidence type="ECO:0000313" key="4">
    <source>
        <dbReference type="Proteomes" id="UP000215914"/>
    </source>
</evidence>
<sequence length="204" mass="23456">MTPAPKSTTATKKRRYKPKNPPGPDQAVISWKEEEFHNLVQDFGLSSDWGIQFLTPNSTALDTPPGYMTLYADFIREGNFRLPMSKFIGEVLTGYGLHISQINALGLPHLTHFEFIFRANRVEPSFEKFNTFYFVTYTGGFYSFNSRTSGVKPCSKDPPKSLHDWKQKFLYIHCGVIPIDMHYRPESEGISRVNVSIDFTEQEW</sequence>
<protein>
    <recommendedName>
        <fullName evidence="2">Transposase (putative) gypsy type domain-containing protein</fullName>
    </recommendedName>
</protein>
<feature type="compositionally biased region" description="Low complexity" evidence="1">
    <location>
        <begin position="1"/>
        <end position="10"/>
    </location>
</feature>
<feature type="region of interest" description="Disordered" evidence="1">
    <location>
        <begin position="1"/>
        <end position="24"/>
    </location>
</feature>
<dbReference type="PANTHER" id="PTHR31099">
    <property type="entry name" value="OS06G0165300 PROTEIN"/>
    <property type="match status" value="1"/>
</dbReference>
<evidence type="ECO:0000313" key="3">
    <source>
        <dbReference type="EMBL" id="KAF5774426.1"/>
    </source>
</evidence>
<evidence type="ECO:0000259" key="2">
    <source>
        <dbReference type="Pfam" id="PF04195"/>
    </source>
</evidence>
<dbReference type="PANTHER" id="PTHR31099:SF49">
    <property type="entry name" value="MYOSIN HEAVY CHAIN-LIKE PROTEIN"/>
    <property type="match status" value="1"/>
</dbReference>